<evidence type="ECO:0000313" key="6">
    <source>
        <dbReference type="Proteomes" id="UP001198901"/>
    </source>
</evidence>
<dbReference type="SMART" id="SM00028">
    <property type="entry name" value="TPR"/>
    <property type="match status" value="4"/>
</dbReference>
<dbReference type="Pfam" id="PF02518">
    <property type="entry name" value="HATPase_c"/>
    <property type="match status" value="1"/>
</dbReference>
<dbReference type="InterPro" id="IPR011990">
    <property type="entry name" value="TPR-like_helical_dom_sf"/>
</dbReference>
<keyword evidence="2" id="KW-0812">Transmembrane</keyword>
<evidence type="ECO:0000256" key="1">
    <source>
        <dbReference type="PROSITE-ProRule" id="PRU00339"/>
    </source>
</evidence>
<organism evidence="5 6">
    <name type="scientific">Winogradskyella alexanderae</name>
    <dbReference type="NCBI Taxonomy" id="2877123"/>
    <lineage>
        <taxon>Bacteria</taxon>
        <taxon>Pseudomonadati</taxon>
        <taxon>Bacteroidota</taxon>
        <taxon>Flavobacteriia</taxon>
        <taxon>Flavobacteriales</taxon>
        <taxon>Flavobacteriaceae</taxon>
        <taxon>Winogradskyella</taxon>
    </lineage>
</organism>
<keyword evidence="5" id="KW-0418">Kinase</keyword>
<dbReference type="Gene3D" id="3.30.565.10">
    <property type="entry name" value="Histidine kinase-like ATPase, C-terminal domain"/>
    <property type="match status" value="1"/>
</dbReference>
<dbReference type="RefSeq" id="WP_224530316.1">
    <property type="nucleotide sequence ID" value="NZ_JAIUJR010000008.1"/>
</dbReference>
<dbReference type="SUPFAM" id="SSF49464">
    <property type="entry name" value="Carboxypeptidase regulatory domain-like"/>
    <property type="match status" value="1"/>
</dbReference>
<name>A0ABS7XTR9_9FLAO</name>
<protein>
    <submittedName>
        <fullName evidence="5">Histidine kinase</fullName>
    </submittedName>
</protein>
<dbReference type="InterPro" id="IPR003594">
    <property type="entry name" value="HATPase_dom"/>
</dbReference>
<reference evidence="6" key="1">
    <citation type="submission" date="2023-07" db="EMBL/GenBank/DDBJ databases">
        <authorList>
            <person name="Yue Y."/>
        </authorList>
    </citation>
    <scope>NUCLEOTIDE SEQUENCE [LARGE SCALE GENOMIC DNA]</scope>
    <source>
        <strain evidence="6">D23</strain>
    </source>
</reference>
<dbReference type="InterPro" id="IPR010559">
    <property type="entry name" value="Sig_transdc_His_kin_internal"/>
</dbReference>
<proteinExistence type="predicted"/>
<dbReference type="GO" id="GO:0016301">
    <property type="term" value="F:kinase activity"/>
    <property type="evidence" value="ECO:0007669"/>
    <property type="project" value="UniProtKB-KW"/>
</dbReference>
<dbReference type="InterPro" id="IPR036890">
    <property type="entry name" value="HATPase_C_sf"/>
</dbReference>
<dbReference type="InterPro" id="IPR050640">
    <property type="entry name" value="Bact_2-comp_sensor_kinase"/>
</dbReference>
<feature type="domain" description="Signal transduction histidine kinase internal region" evidence="4">
    <location>
        <begin position="522"/>
        <end position="600"/>
    </location>
</feature>
<dbReference type="Pfam" id="PF13181">
    <property type="entry name" value="TPR_8"/>
    <property type="match status" value="1"/>
</dbReference>
<dbReference type="Gene3D" id="1.25.40.10">
    <property type="entry name" value="Tetratricopeptide repeat domain"/>
    <property type="match status" value="3"/>
</dbReference>
<dbReference type="InterPro" id="IPR008969">
    <property type="entry name" value="CarboxyPept-like_regulatory"/>
</dbReference>
<keyword evidence="2" id="KW-1133">Transmembrane helix</keyword>
<dbReference type="InterPro" id="IPR019734">
    <property type="entry name" value="TPR_rpt"/>
</dbReference>
<feature type="domain" description="Histidine kinase/HSP90-like ATPase" evidence="3">
    <location>
        <begin position="622"/>
        <end position="726"/>
    </location>
</feature>
<dbReference type="SUPFAM" id="SSF48452">
    <property type="entry name" value="TPR-like"/>
    <property type="match status" value="1"/>
</dbReference>
<accession>A0ABS7XTR9</accession>
<dbReference type="PANTHER" id="PTHR34220">
    <property type="entry name" value="SENSOR HISTIDINE KINASE YPDA"/>
    <property type="match status" value="1"/>
</dbReference>
<evidence type="ECO:0000259" key="4">
    <source>
        <dbReference type="Pfam" id="PF06580"/>
    </source>
</evidence>
<keyword evidence="6" id="KW-1185">Reference proteome</keyword>
<dbReference type="PROSITE" id="PS50005">
    <property type="entry name" value="TPR"/>
    <property type="match status" value="1"/>
</dbReference>
<dbReference type="EMBL" id="JAIUJR010000008">
    <property type="protein sequence ID" value="MCA0133427.1"/>
    <property type="molecule type" value="Genomic_DNA"/>
</dbReference>
<gene>
    <name evidence="5" type="ORF">LBU54_12595</name>
</gene>
<evidence type="ECO:0000256" key="2">
    <source>
        <dbReference type="SAM" id="Phobius"/>
    </source>
</evidence>
<dbReference type="PANTHER" id="PTHR34220:SF7">
    <property type="entry name" value="SENSOR HISTIDINE KINASE YPDA"/>
    <property type="match status" value="1"/>
</dbReference>
<feature type="repeat" description="TPR" evidence="1">
    <location>
        <begin position="232"/>
        <end position="265"/>
    </location>
</feature>
<comment type="caution">
    <text evidence="5">The sequence shown here is derived from an EMBL/GenBank/DDBJ whole genome shotgun (WGS) entry which is preliminary data.</text>
</comment>
<keyword evidence="2" id="KW-0472">Membrane</keyword>
<sequence length="727" mass="84021">MKIKFTLFYIFIFTLSFSLFGQNKKEAEAEKEVGYFDIRGSVYIQNSREPLEQVSIEVNNGFYTTTNKDGNFNIRAKIGDELTIRHRDFETIFYTIESGDRINIEVSDGNNSYRKRFGKETLSLRFNRLIDSADIYLKKDAEKSIQFIGDALDKDISSNQSAQAHELLGDVYMYWKQYDLAISAYKISIQNTESSSVVLKLAKAYHGNEEYDISIKTYQNINAEDLSNYQRAEFYEGLGDSFLKIKNYSDAISSYQDGLKVANKHLISPKITDLNSKIAEVYKAQGQLTQARNYFSNSLNLAEKENRSRAVEEQVKVAEFSADVEDYDSEIELRKKAIEGIIDLEKDTVLANESPITLQKQNYKIGNAYYLKNDLKNAIPYLERSFEEADKKEDLVVKKDAARKLSEVNIKAGNNEKGLEYLDTYKAVVDELYDELYAQKEIEISQVNRFRKNILEKQNRITSLESDRALSESKYELTQERNKRQQLIIYSLVGGLILLLVTGYFMFKYIKQQKLANNLLALKSLRSQMNPHFIFNALNSVNSFIATNDERTANKYLTDFSFLMRAVLENSEEDFIPLQKEIELIELYTKLEHFRFQDKFDYTIHIDEKINIDEFKIPPMLLQPYIENAVWHGLRYKEGKGKLDIKLESKSNEEITITVTDDGIGRDRSKGLKTANQKKKNSTGMSNIRKRVKILNEMYKDRVDVAVADYQASEDKGTKVVVTLKKN</sequence>
<dbReference type="Proteomes" id="UP001198901">
    <property type="component" value="Unassembled WGS sequence"/>
</dbReference>
<feature type="transmembrane region" description="Helical" evidence="2">
    <location>
        <begin position="487"/>
        <end position="507"/>
    </location>
</feature>
<evidence type="ECO:0000313" key="5">
    <source>
        <dbReference type="EMBL" id="MCA0133427.1"/>
    </source>
</evidence>
<evidence type="ECO:0000259" key="3">
    <source>
        <dbReference type="Pfam" id="PF02518"/>
    </source>
</evidence>
<keyword evidence="5" id="KW-0808">Transferase</keyword>
<dbReference type="Pfam" id="PF06580">
    <property type="entry name" value="His_kinase"/>
    <property type="match status" value="1"/>
</dbReference>
<dbReference type="SUPFAM" id="SSF55874">
    <property type="entry name" value="ATPase domain of HSP90 chaperone/DNA topoisomerase II/histidine kinase"/>
    <property type="match status" value="1"/>
</dbReference>
<keyword evidence="1" id="KW-0802">TPR repeat</keyword>